<dbReference type="Pfam" id="PF03142">
    <property type="entry name" value="Chitin_synth_2"/>
    <property type="match status" value="1"/>
</dbReference>
<keyword evidence="14" id="KW-1185">Reference proteome</keyword>
<feature type="region of interest" description="Disordered" evidence="10">
    <location>
        <begin position="345"/>
        <end position="407"/>
    </location>
</feature>
<evidence type="ECO:0000256" key="8">
    <source>
        <dbReference type="ARBA" id="ARBA00023136"/>
    </source>
</evidence>
<feature type="compositionally biased region" description="Low complexity" evidence="10">
    <location>
        <begin position="1154"/>
        <end position="1174"/>
    </location>
</feature>
<feature type="compositionally biased region" description="Polar residues" evidence="10">
    <location>
        <begin position="1175"/>
        <end position="1211"/>
    </location>
</feature>
<dbReference type="Proteomes" id="UP000188320">
    <property type="component" value="Unassembled WGS sequence"/>
</dbReference>
<feature type="transmembrane region" description="Helical" evidence="11">
    <location>
        <begin position="207"/>
        <end position="232"/>
    </location>
</feature>
<dbReference type="Pfam" id="PF22997">
    <property type="entry name" value="CHS4"/>
    <property type="match status" value="1"/>
</dbReference>
<dbReference type="InterPro" id="IPR054295">
    <property type="entry name" value="CHS4-like_dom"/>
</dbReference>
<dbReference type="EMBL" id="LSSK01000760">
    <property type="protein sequence ID" value="OMH82014.1"/>
    <property type="molecule type" value="Genomic_DNA"/>
</dbReference>
<sequence>MGNKYVVVNGRAYDASRFVHPPSQMTGDEAVNILGDPVYASMKDLSLMFQNPNTVCKSVLRYADDFADDAGNVVSVFPCVPVETGSTDAPKSDYPSGVGCHNTNTARNALNSLKYSEISYVWDEVQTKSNNYVIYNGYVLDMKRIKWVLDGVIVPPLFEKLSDGQYAGKDISYTLSRMDSKYGKCLKEMFTIGYVDTSPVGCLVSTVILYASLLVILGAVFSKFAMAVYFNWFMSRRLGRAKLETARQRKQRIEEIERWANINTHYGTEKIVPKYTVTDDAGVGGGVGMRKKGRFLPTTSRYSRLLPGEEPGGRDRGVRSSNLHRMSRIHPEFGSPLSVYLNQRQTGSFGQHPGSRPGSSSGYSSPYLGDQGAGSYHSSSPQQPQSSFFSGSDSGRRTGSEYNLSNVGSPQLEYTAQYQHQPGMSSPLPQPHYPSESGRPSTPSAGTSSPLHSPMINGSRHKKSSTTNLPKDASQNLDLQQESLVYERQLQMQQQQQQLLQQPMEYFDQYIDPFWVFMLVTCYSEGSHGIRTTLDSLAATEYSSRHKCLFVICDGLIKGAGEELSTPDVCLSMMQDFVIPPDHVQPFSYVSIAMGAKRHNMAKLYAGYYLPNENSPESLRHERIPMVLVVKCGTPEEANDKKPGNRGKRDSQVILMSFLQRTTFDERMTRLEYEMFNAIWSITGVTPDNFEAVLMVDADTKVYPDSLARLVGVLVEDPLVMGLCGETQIANKGESFTTMIQVFEYYIAHHLAKAFESVFGGVTCLPGCFCMYRIKSPKGYHGYWVPILANPDIVEHYSDNVVDTLHKKNLLLLGEDRYLTTLMLKTFPKRKMVFVPAAVCKTIVPNSFGVLMSQRRRWINSTVHNLMELVMVNDLCGTFCFSMQFIVFMELIGTLVLPVAIMFTLYLCIISTFTRPVPWLPLMLLAIILGLPAILIGLTSRKIEYVGWMLIYLLALVIWNFVLPAYAYWHFDDFSWGETRKVQGETKEKTNDHGTSAGEFDSSSIVMKRWCDFEAEKRFKLKTILSTNPDFVTLIRSTFEAVHSTNANTPTSTPPITAPIVNLTTNIVKDAILSKQQQKASSGQPVNVNSDSYVLSMLMLDIIDHVDSLGYFTPENLLYFYSAIPTSLLLPPSAVTNVLTTSSSGTIGTGITGTTGTTGVTGSTGLTGTNSTTSFRSSVPGSASMMGSQHFSNNSRSVILSPDPSQNTSGVASRPKSRSKTKSKRTSRTSRTIDTDSTKSSNTGSNSNNGTGSNSGSSNNGSSPATPTIPSLKNYTRASRFLDE</sequence>
<keyword evidence="8 11" id="KW-0472">Membrane</keyword>
<reference evidence="14" key="1">
    <citation type="submission" date="2017-01" db="EMBL/GenBank/DDBJ databases">
        <authorList>
            <person name="Wang Y."/>
            <person name="White M."/>
            <person name="Kvist S."/>
            <person name="Moncalvo J.-M."/>
        </authorList>
    </citation>
    <scope>NUCLEOTIDE SEQUENCE [LARGE SCALE GENOMIC DNA]</scope>
    <source>
        <strain evidence="14">COL-18-3</strain>
    </source>
</reference>
<evidence type="ECO:0000256" key="10">
    <source>
        <dbReference type="SAM" id="MobiDB-lite"/>
    </source>
</evidence>
<evidence type="ECO:0000256" key="3">
    <source>
        <dbReference type="ARBA" id="ARBA00022475"/>
    </source>
</evidence>
<keyword evidence="6 11" id="KW-0812">Transmembrane</keyword>
<feature type="compositionally biased region" description="Low complexity" evidence="10">
    <location>
        <begin position="353"/>
        <end position="367"/>
    </location>
</feature>
<keyword evidence="4" id="KW-0328">Glycosyltransferase</keyword>
<feature type="region of interest" description="Disordered" evidence="10">
    <location>
        <begin position="1154"/>
        <end position="1284"/>
    </location>
</feature>
<evidence type="ECO:0000256" key="6">
    <source>
        <dbReference type="ARBA" id="ARBA00022692"/>
    </source>
</evidence>
<dbReference type="OrthoDB" id="370884at2759"/>
<feature type="compositionally biased region" description="Low complexity" evidence="10">
    <location>
        <begin position="378"/>
        <end position="393"/>
    </location>
</feature>
<protein>
    <recommendedName>
        <fullName evidence="2">chitin synthase</fullName>
        <ecNumber evidence="2">2.4.1.16</ecNumber>
    </recommendedName>
</protein>
<dbReference type="GO" id="GO:0004100">
    <property type="term" value="F:chitin synthase activity"/>
    <property type="evidence" value="ECO:0007669"/>
    <property type="project" value="UniProtKB-EC"/>
</dbReference>
<evidence type="ECO:0000313" key="13">
    <source>
        <dbReference type="EMBL" id="OMH82014.1"/>
    </source>
</evidence>
<feature type="transmembrane region" description="Helical" evidence="11">
    <location>
        <begin position="950"/>
        <end position="969"/>
    </location>
</feature>
<evidence type="ECO:0000256" key="4">
    <source>
        <dbReference type="ARBA" id="ARBA00022676"/>
    </source>
</evidence>
<evidence type="ECO:0000259" key="12">
    <source>
        <dbReference type="Pfam" id="PF22997"/>
    </source>
</evidence>
<evidence type="ECO:0000256" key="1">
    <source>
        <dbReference type="ARBA" id="ARBA00004651"/>
    </source>
</evidence>
<dbReference type="InterPro" id="IPR004835">
    <property type="entry name" value="Chitin_synth"/>
</dbReference>
<feature type="compositionally biased region" description="Basic residues" evidence="10">
    <location>
        <begin position="1215"/>
        <end position="1228"/>
    </location>
</feature>
<evidence type="ECO:0000313" key="14">
    <source>
        <dbReference type="Proteomes" id="UP000188320"/>
    </source>
</evidence>
<evidence type="ECO:0000256" key="9">
    <source>
        <dbReference type="ARBA" id="ARBA00023180"/>
    </source>
</evidence>
<feature type="domain" description="Chitin synthase 4-like" evidence="12">
    <location>
        <begin position="119"/>
        <end position="194"/>
    </location>
</feature>
<dbReference type="InterPro" id="IPR029044">
    <property type="entry name" value="Nucleotide-diphossugar_trans"/>
</dbReference>
<dbReference type="EC" id="2.4.1.16" evidence="2"/>
<dbReference type="GO" id="GO:0030428">
    <property type="term" value="C:cell septum"/>
    <property type="evidence" value="ECO:0007669"/>
    <property type="project" value="TreeGrafter"/>
</dbReference>
<name>A0A1R1PM28_ZANCU</name>
<comment type="subcellular location">
    <subcellularLocation>
        <location evidence="1">Cell membrane</location>
        <topology evidence="1">Multi-pass membrane protein</topology>
    </subcellularLocation>
</comment>
<feature type="region of interest" description="Disordered" evidence="10">
    <location>
        <begin position="419"/>
        <end position="472"/>
    </location>
</feature>
<dbReference type="GO" id="GO:0005886">
    <property type="term" value="C:plasma membrane"/>
    <property type="evidence" value="ECO:0007669"/>
    <property type="project" value="UniProtKB-SubCell"/>
</dbReference>
<proteinExistence type="predicted"/>
<evidence type="ECO:0000256" key="11">
    <source>
        <dbReference type="SAM" id="Phobius"/>
    </source>
</evidence>
<feature type="transmembrane region" description="Helical" evidence="11">
    <location>
        <begin position="919"/>
        <end position="938"/>
    </location>
</feature>
<keyword evidence="9" id="KW-0325">Glycoprotein</keyword>
<accession>A0A1R1PM28</accession>
<feature type="compositionally biased region" description="Polar residues" evidence="10">
    <location>
        <begin position="438"/>
        <end position="451"/>
    </location>
</feature>
<dbReference type="PANTHER" id="PTHR22914">
    <property type="entry name" value="CHITIN SYNTHASE"/>
    <property type="match status" value="1"/>
</dbReference>
<feature type="compositionally biased region" description="Low complexity" evidence="10">
    <location>
        <begin position="1238"/>
        <end position="1263"/>
    </location>
</feature>
<dbReference type="CDD" id="cd04190">
    <property type="entry name" value="Chitin_synth_C"/>
    <property type="match status" value="1"/>
</dbReference>
<dbReference type="SUPFAM" id="SSF53448">
    <property type="entry name" value="Nucleotide-diphospho-sugar transferases"/>
    <property type="match status" value="1"/>
</dbReference>
<dbReference type="PANTHER" id="PTHR22914:SF16">
    <property type="entry name" value="CHITIN SYNTHASE 3"/>
    <property type="match status" value="1"/>
</dbReference>
<keyword evidence="3" id="KW-1003">Cell membrane</keyword>
<comment type="caution">
    <text evidence="13">The sequence shown here is derived from an EMBL/GenBank/DDBJ whole genome shotgun (WGS) entry which is preliminary data.</text>
</comment>
<feature type="region of interest" description="Disordered" evidence="10">
    <location>
        <begin position="300"/>
        <end position="321"/>
    </location>
</feature>
<gene>
    <name evidence="13" type="ORF">AX774_g4527</name>
</gene>
<feature type="compositionally biased region" description="Polar residues" evidence="10">
    <location>
        <begin position="1264"/>
        <end position="1277"/>
    </location>
</feature>
<feature type="transmembrane region" description="Helical" evidence="11">
    <location>
        <begin position="891"/>
        <end position="913"/>
    </location>
</feature>
<keyword evidence="5" id="KW-0808">Transferase</keyword>
<keyword evidence="7 11" id="KW-1133">Transmembrane helix</keyword>
<evidence type="ECO:0000256" key="5">
    <source>
        <dbReference type="ARBA" id="ARBA00022679"/>
    </source>
</evidence>
<dbReference type="GO" id="GO:0006031">
    <property type="term" value="P:chitin biosynthetic process"/>
    <property type="evidence" value="ECO:0007669"/>
    <property type="project" value="TreeGrafter"/>
</dbReference>
<organism evidence="13 14">
    <name type="scientific">Zancudomyces culisetae</name>
    <name type="common">Gut fungus</name>
    <name type="synonym">Smittium culisetae</name>
    <dbReference type="NCBI Taxonomy" id="1213189"/>
    <lineage>
        <taxon>Eukaryota</taxon>
        <taxon>Fungi</taxon>
        <taxon>Fungi incertae sedis</taxon>
        <taxon>Zoopagomycota</taxon>
        <taxon>Kickxellomycotina</taxon>
        <taxon>Harpellomycetes</taxon>
        <taxon>Harpellales</taxon>
        <taxon>Legeriomycetaceae</taxon>
        <taxon>Zancudomyces</taxon>
    </lineage>
</organism>
<evidence type="ECO:0000256" key="7">
    <source>
        <dbReference type="ARBA" id="ARBA00022989"/>
    </source>
</evidence>
<evidence type="ECO:0000256" key="2">
    <source>
        <dbReference type="ARBA" id="ARBA00012543"/>
    </source>
</evidence>